<feature type="compositionally biased region" description="Basic and acidic residues" evidence="1">
    <location>
        <begin position="235"/>
        <end position="255"/>
    </location>
</feature>
<name>A0A420J0Z3_9PEZI</name>
<reference evidence="2 3" key="1">
    <citation type="journal article" date="2018" name="BMC Genomics">
        <title>Comparative genome analyses reveal sequence features reflecting distinct modes of host-adaptation between dicot and monocot powdery mildew.</title>
        <authorList>
            <person name="Wu Y."/>
            <person name="Ma X."/>
            <person name="Pan Z."/>
            <person name="Kale S.D."/>
            <person name="Song Y."/>
            <person name="King H."/>
            <person name="Zhang Q."/>
            <person name="Presley C."/>
            <person name="Deng X."/>
            <person name="Wei C.I."/>
            <person name="Xiao S."/>
        </authorList>
    </citation>
    <scope>NUCLEOTIDE SEQUENCE [LARGE SCALE GENOMIC DNA]</scope>
    <source>
        <strain evidence="2">UMSG1</strain>
    </source>
</reference>
<comment type="caution">
    <text evidence="2">The sequence shown here is derived from an EMBL/GenBank/DDBJ whole genome shotgun (WGS) entry which is preliminary data.</text>
</comment>
<dbReference type="EMBL" id="MCBS01019333">
    <property type="protein sequence ID" value="RKF80425.1"/>
    <property type="molecule type" value="Genomic_DNA"/>
</dbReference>
<gene>
    <name evidence="2" type="ORF">GcM1_193028</name>
</gene>
<dbReference type="AlphaFoldDB" id="A0A420J0Z3"/>
<evidence type="ECO:0000256" key="1">
    <source>
        <dbReference type="SAM" id="MobiDB-lite"/>
    </source>
</evidence>
<dbReference type="Proteomes" id="UP000285326">
    <property type="component" value="Unassembled WGS sequence"/>
</dbReference>
<protein>
    <submittedName>
        <fullName evidence="2">Uncharacterized protein</fullName>
    </submittedName>
</protein>
<accession>A0A420J0Z3</accession>
<sequence>MHMISDPKVGDYLNGGRRYAVDHSTPAIKMPASNEKRPGWPPHQPSMWNQADEYGALPVKCYQDCIAILEDSVSVLQPAVESIYDDHYLELPYLLCQLDNDNIDTSRDDRALSLSNDSISRDRWYANTPFMGPPTGARGIRAHSEFLKFHDHEISSPSRDHCHGKFHKGAQIMAIQCGVAQDNLREAGVDTPWASKSIFINEGDLSKHVTPHHGGRVISAGDELLRVAAAKEAERKALDKQKKREEKEAEKEAITKRKKARENKRKEADEQRALLPPKRRGPSKKVKSDSQEAMQESLIDQSQALL</sequence>
<proteinExistence type="predicted"/>
<feature type="compositionally biased region" description="Polar residues" evidence="1">
    <location>
        <begin position="291"/>
        <end position="306"/>
    </location>
</feature>
<feature type="region of interest" description="Disordered" evidence="1">
    <location>
        <begin position="235"/>
        <end position="306"/>
    </location>
</feature>
<evidence type="ECO:0000313" key="3">
    <source>
        <dbReference type="Proteomes" id="UP000285326"/>
    </source>
</evidence>
<organism evidence="2 3">
    <name type="scientific">Golovinomyces cichoracearum</name>
    <dbReference type="NCBI Taxonomy" id="62708"/>
    <lineage>
        <taxon>Eukaryota</taxon>
        <taxon>Fungi</taxon>
        <taxon>Dikarya</taxon>
        <taxon>Ascomycota</taxon>
        <taxon>Pezizomycotina</taxon>
        <taxon>Leotiomycetes</taxon>
        <taxon>Erysiphales</taxon>
        <taxon>Erysiphaceae</taxon>
        <taxon>Golovinomyces</taxon>
    </lineage>
</organism>
<evidence type="ECO:0000313" key="2">
    <source>
        <dbReference type="EMBL" id="RKF80425.1"/>
    </source>
</evidence>